<dbReference type="AlphaFoldDB" id="A0A3N6MNH5"/>
<comment type="caution">
    <text evidence="2">The sequence shown here is derived from an EMBL/GenBank/DDBJ whole genome shotgun (WGS) entry which is preliminary data.</text>
</comment>
<sequence>MTVSENPVNTLPERCESCDGVTQHVVTVQLITEGDSADNSPYSREPYRIAECQRCGETQTLRMNDA</sequence>
<protein>
    <recommendedName>
        <fullName evidence="1">DUF7835 domain-containing protein</fullName>
    </recommendedName>
</protein>
<dbReference type="OrthoDB" id="297362at2157"/>
<dbReference type="EMBL" id="REGA01000004">
    <property type="protein sequence ID" value="RQG96026.1"/>
    <property type="molecule type" value="Genomic_DNA"/>
</dbReference>
<name>A0A3N6MNH5_NATCH</name>
<feature type="domain" description="DUF7835" evidence="1">
    <location>
        <begin position="1"/>
        <end position="66"/>
    </location>
</feature>
<dbReference type="Proteomes" id="UP000282323">
    <property type="component" value="Unassembled WGS sequence"/>
</dbReference>
<dbReference type="Pfam" id="PF25205">
    <property type="entry name" value="DUF7835"/>
    <property type="match status" value="1"/>
</dbReference>
<accession>A0A3N6MNH5</accession>
<proteinExistence type="predicted"/>
<gene>
    <name evidence="2" type="ORF">EA473_07580</name>
</gene>
<reference evidence="2 3" key="1">
    <citation type="submission" date="2018-10" db="EMBL/GenBank/DDBJ databases">
        <title>Natrarchaeobius chitinivorans gen. nov., sp. nov., and Natrarchaeobius haloalkaliphilus sp. nov., alkaliphilic, chitin-utilizing haloarchaea from hypersaline alkaline lakes.</title>
        <authorList>
            <person name="Sorokin D.Y."/>
            <person name="Elcheninov A.G."/>
            <person name="Kostrikina N.A."/>
            <person name="Bale N.J."/>
            <person name="Sinninghe Damste J.S."/>
            <person name="Khijniak T.V."/>
            <person name="Kublanov I.V."/>
            <person name="Toshchakov S.V."/>
        </authorList>
    </citation>
    <scope>NUCLEOTIDE SEQUENCE [LARGE SCALE GENOMIC DNA]</scope>
    <source>
        <strain evidence="2 3">AArcht4T</strain>
    </source>
</reference>
<organism evidence="2 3">
    <name type="scientific">Natrarchaeobius chitinivorans</name>
    <dbReference type="NCBI Taxonomy" id="1679083"/>
    <lineage>
        <taxon>Archaea</taxon>
        <taxon>Methanobacteriati</taxon>
        <taxon>Methanobacteriota</taxon>
        <taxon>Stenosarchaea group</taxon>
        <taxon>Halobacteria</taxon>
        <taxon>Halobacteriales</taxon>
        <taxon>Natrialbaceae</taxon>
        <taxon>Natrarchaeobius</taxon>
    </lineage>
</organism>
<dbReference type="RefSeq" id="WP_124195025.1">
    <property type="nucleotide sequence ID" value="NZ_REGA01000004.1"/>
</dbReference>
<evidence type="ECO:0000313" key="2">
    <source>
        <dbReference type="EMBL" id="RQG96026.1"/>
    </source>
</evidence>
<evidence type="ECO:0000259" key="1">
    <source>
        <dbReference type="Pfam" id="PF25205"/>
    </source>
</evidence>
<keyword evidence="3" id="KW-1185">Reference proteome</keyword>
<dbReference type="InterPro" id="IPR057157">
    <property type="entry name" value="DUF7835"/>
</dbReference>
<evidence type="ECO:0000313" key="3">
    <source>
        <dbReference type="Proteomes" id="UP000282323"/>
    </source>
</evidence>